<proteinExistence type="predicted"/>
<sequence length="123" mass="13550">MSEHSIVMRPVGQVCAGKKRDGSGGLCKKPAGWGTDHVGFGRCKLHAGSVPSACKAAERERALWEQFLIDEIDPSLKVIRQLRDGGEVLPRDRIRAASWLVEQARTLLEGSGGKFELKIQWPE</sequence>
<dbReference type="EMBL" id="MT143213">
    <property type="protein sequence ID" value="QJA94217.1"/>
    <property type="molecule type" value="Genomic_DNA"/>
</dbReference>
<dbReference type="AlphaFoldDB" id="A0A6M3LG37"/>
<protein>
    <submittedName>
        <fullName evidence="1">Uncharacterized protein</fullName>
    </submittedName>
</protein>
<name>A0A6M3LG37_9ZZZZ</name>
<accession>A0A6M3LG37</accession>
<organism evidence="1">
    <name type="scientific">viral metagenome</name>
    <dbReference type="NCBI Taxonomy" id="1070528"/>
    <lineage>
        <taxon>unclassified sequences</taxon>
        <taxon>metagenomes</taxon>
        <taxon>organismal metagenomes</taxon>
    </lineage>
</organism>
<gene>
    <name evidence="1" type="ORF">MM415B03931_0005</name>
</gene>
<reference evidence="1" key="1">
    <citation type="submission" date="2020-03" db="EMBL/GenBank/DDBJ databases">
        <title>The deep terrestrial virosphere.</title>
        <authorList>
            <person name="Holmfeldt K."/>
            <person name="Nilsson E."/>
            <person name="Simone D."/>
            <person name="Lopez-Fernandez M."/>
            <person name="Wu X."/>
            <person name="de Brujin I."/>
            <person name="Lundin D."/>
            <person name="Andersson A."/>
            <person name="Bertilsson S."/>
            <person name="Dopson M."/>
        </authorList>
    </citation>
    <scope>NUCLEOTIDE SEQUENCE</scope>
    <source>
        <strain evidence="1">MM415B03931</strain>
    </source>
</reference>
<evidence type="ECO:0000313" key="1">
    <source>
        <dbReference type="EMBL" id="QJA94217.1"/>
    </source>
</evidence>